<protein>
    <submittedName>
        <fullName evidence="2">Uncharacterized protein</fullName>
    </submittedName>
</protein>
<keyword evidence="3" id="KW-1185">Reference proteome</keyword>
<feature type="coiled-coil region" evidence="1">
    <location>
        <begin position="61"/>
        <end position="96"/>
    </location>
</feature>
<comment type="caution">
    <text evidence="2">The sequence shown here is derived from an EMBL/GenBank/DDBJ whole genome shotgun (WGS) entry which is preliminary data.</text>
</comment>
<organism evidence="2 3">
    <name type="scientific">Haematococcus lacustris</name>
    <name type="common">Green alga</name>
    <name type="synonym">Haematococcus pluvialis</name>
    <dbReference type="NCBI Taxonomy" id="44745"/>
    <lineage>
        <taxon>Eukaryota</taxon>
        <taxon>Viridiplantae</taxon>
        <taxon>Chlorophyta</taxon>
        <taxon>core chlorophytes</taxon>
        <taxon>Chlorophyceae</taxon>
        <taxon>CS clade</taxon>
        <taxon>Chlamydomonadales</taxon>
        <taxon>Haematococcaceae</taxon>
        <taxon>Haematococcus</taxon>
    </lineage>
</organism>
<gene>
    <name evidence="2" type="ORF">HaLaN_14523</name>
</gene>
<dbReference type="Proteomes" id="UP000485058">
    <property type="component" value="Unassembled WGS sequence"/>
</dbReference>
<evidence type="ECO:0000313" key="3">
    <source>
        <dbReference type="Proteomes" id="UP000485058"/>
    </source>
</evidence>
<name>A0A699Z5A5_HAELA</name>
<keyword evidence="1" id="KW-0175">Coiled coil</keyword>
<evidence type="ECO:0000313" key="2">
    <source>
        <dbReference type="EMBL" id="GFH17817.1"/>
    </source>
</evidence>
<dbReference type="EMBL" id="BLLF01001205">
    <property type="protein sequence ID" value="GFH17817.1"/>
    <property type="molecule type" value="Genomic_DNA"/>
</dbReference>
<evidence type="ECO:0000256" key="1">
    <source>
        <dbReference type="SAM" id="Coils"/>
    </source>
</evidence>
<dbReference type="AlphaFoldDB" id="A0A699Z5A5"/>
<proteinExistence type="predicted"/>
<accession>A0A699Z5A5</accession>
<reference evidence="2 3" key="1">
    <citation type="submission" date="2020-02" db="EMBL/GenBank/DDBJ databases">
        <title>Draft genome sequence of Haematococcus lacustris strain NIES-144.</title>
        <authorList>
            <person name="Morimoto D."/>
            <person name="Nakagawa S."/>
            <person name="Yoshida T."/>
            <person name="Sawayama S."/>
        </authorList>
    </citation>
    <scope>NUCLEOTIDE SEQUENCE [LARGE SCALE GENOMIC DNA]</scope>
    <source>
        <strain evidence="2 3">NIES-144</strain>
    </source>
</reference>
<sequence>MVAEERAAHDTAMRMEAKAREELEDMCLRIEKHFKAEQAARQKAEELLQASITAELDATAALEELQKKRSAEQRLVEEERAAIKRERGALEMMRQEFETELQERMREEMAYRSMLMSEEMEKWRQQAALTANAVTEAKNEVM</sequence>